<proteinExistence type="predicted"/>
<evidence type="ECO:0000256" key="4">
    <source>
        <dbReference type="ARBA" id="ARBA00022989"/>
    </source>
</evidence>
<keyword evidence="5 6" id="KW-0472">Membrane</keyword>
<comment type="caution">
    <text evidence="8">The sequence shown here is derived from an EMBL/GenBank/DDBJ whole genome shotgun (WGS) entry which is preliminary data.</text>
</comment>
<dbReference type="NCBIfam" id="TIGR00360">
    <property type="entry name" value="ComEC_N-term"/>
    <property type="match status" value="1"/>
</dbReference>
<dbReference type="Gene3D" id="3.60.15.10">
    <property type="entry name" value="Ribonuclease Z/Hydroxyacylglutathione hydrolase-like"/>
    <property type="match status" value="1"/>
</dbReference>
<evidence type="ECO:0000313" key="8">
    <source>
        <dbReference type="EMBL" id="GAA5169644.1"/>
    </source>
</evidence>
<gene>
    <name evidence="8" type="ORF">GCM10023342_01930</name>
</gene>
<evidence type="ECO:0000256" key="1">
    <source>
        <dbReference type="ARBA" id="ARBA00004651"/>
    </source>
</evidence>
<dbReference type="CDD" id="cd07731">
    <property type="entry name" value="ComA-like_MBL-fold"/>
    <property type="match status" value="1"/>
</dbReference>
<dbReference type="RefSeq" id="WP_231663176.1">
    <property type="nucleotide sequence ID" value="NZ_BAABKI010000002.1"/>
</dbReference>
<evidence type="ECO:0000256" key="5">
    <source>
        <dbReference type="ARBA" id="ARBA00023136"/>
    </source>
</evidence>
<feature type="domain" description="Metallo-beta-lactamase" evidence="7">
    <location>
        <begin position="518"/>
        <end position="699"/>
    </location>
</feature>
<feature type="transmembrane region" description="Helical" evidence="6">
    <location>
        <begin position="367"/>
        <end position="387"/>
    </location>
</feature>
<dbReference type="Pfam" id="PF03772">
    <property type="entry name" value="Competence"/>
    <property type="match status" value="1"/>
</dbReference>
<dbReference type="EMBL" id="BAABKI010000002">
    <property type="protein sequence ID" value="GAA5169644.1"/>
    <property type="molecule type" value="Genomic_DNA"/>
</dbReference>
<keyword evidence="3 6" id="KW-0812">Transmembrane</keyword>
<feature type="transmembrane region" description="Helical" evidence="6">
    <location>
        <begin position="459"/>
        <end position="477"/>
    </location>
</feature>
<dbReference type="PANTHER" id="PTHR30619">
    <property type="entry name" value="DNA INTERNALIZATION/COMPETENCE PROTEIN COMEC/REC2"/>
    <property type="match status" value="1"/>
</dbReference>
<dbReference type="InterPro" id="IPR004477">
    <property type="entry name" value="ComEC_N"/>
</dbReference>
<dbReference type="InterPro" id="IPR035681">
    <property type="entry name" value="ComA-like_MBL"/>
</dbReference>
<dbReference type="InterPro" id="IPR001279">
    <property type="entry name" value="Metallo-B-lactamas"/>
</dbReference>
<evidence type="ECO:0000259" key="7">
    <source>
        <dbReference type="SMART" id="SM00849"/>
    </source>
</evidence>
<dbReference type="InterPro" id="IPR052159">
    <property type="entry name" value="Competence_DNA_uptake"/>
</dbReference>
<dbReference type="Pfam" id="PF13567">
    <property type="entry name" value="DUF4131"/>
    <property type="match status" value="1"/>
</dbReference>
<feature type="transmembrane region" description="Helical" evidence="6">
    <location>
        <begin position="233"/>
        <end position="253"/>
    </location>
</feature>
<evidence type="ECO:0000256" key="3">
    <source>
        <dbReference type="ARBA" id="ARBA00022692"/>
    </source>
</evidence>
<dbReference type="SUPFAM" id="SSF56281">
    <property type="entry name" value="Metallo-hydrolase/oxidoreductase"/>
    <property type="match status" value="1"/>
</dbReference>
<comment type="subcellular location">
    <subcellularLocation>
        <location evidence="1">Cell membrane</location>
        <topology evidence="1">Multi-pass membrane protein</topology>
    </subcellularLocation>
</comment>
<feature type="transmembrane region" description="Helical" evidence="6">
    <location>
        <begin position="399"/>
        <end position="422"/>
    </location>
</feature>
<dbReference type="InterPro" id="IPR004797">
    <property type="entry name" value="Competence_ComEC/Rec2"/>
</dbReference>
<feature type="transmembrane region" description="Helical" evidence="6">
    <location>
        <begin position="429"/>
        <end position="447"/>
    </location>
</feature>
<feature type="transmembrane region" description="Helical" evidence="6">
    <location>
        <begin position="265"/>
        <end position="285"/>
    </location>
</feature>
<evidence type="ECO:0000313" key="9">
    <source>
        <dbReference type="Proteomes" id="UP001500074"/>
    </source>
</evidence>
<dbReference type="InterPro" id="IPR036866">
    <property type="entry name" value="RibonucZ/Hydroxyglut_hydro"/>
</dbReference>
<evidence type="ECO:0000256" key="6">
    <source>
        <dbReference type="SAM" id="Phobius"/>
    </source>
</evidence>
<keyword evidence="9" id="KW-1185">Reference proteome</keyword>
<sequence length="773" mass="83088">MPPVGLAPPLASAAILGGLLGTLALPGLLGGLALALLMALAVRRYRLALLIAVLAVSAGQVLLARGSQLPQGLSRADLTTQVRILSFSDEGRFMRLRLAVEACRPRESERPSCAALDQVRVSWYDPPALAVNDRWRLTLRLRPSAGFANPDSFDYGAWLWREGIDATGYVRDAPPPQRLAVGRPGVRQTALGYLDRHVDDPLARRWLAALTLGAAERLDSADWELLNATGTTHVMVVSGLHVGLVAALMLGLTRGLARLVTPRRWRLATWPWWCAAAAAIGYAWLAGLEPPALRAMIMTLIGLWVASGRHAPGPWQGWWLALAVIVLLDPLALWRPGLWLSFVAVGLLIVIWQGRTRPSGGRGWLLALLRTQGLLAPLMAAAVLLAFDRLAPAAPLVNLLIVPVVGSLMVPLGLAGWLLAWVPPLAEGLWQLFALLAHALQALLVWGESVMPLWQPPAWQAWPLALGLVLLTALWALPGVARTPRWVGSAALLLMAMTLTPPNITTGTLQVRVNDVGQGQLLELRTANHRLLYDTGPRFRSGFMPLETLWPPGQAFDAVIVSHSDRDHAGGMAALRELHDVGRWYSPGVVGLGVDDRACRAGSRWRWDGVEFRFLGPPAGADLAGRESNDRSCVLLVEAGDQRLLVSGDASAEVERRLAEALPGPVSVLVAGHHGSRSSSSPSWVAASRPSHVVFSAGRDNPLGHPAASVVRRFRAAGSCLWNTATDGAVTFRLGGQSAHPVAVEREPAGWRGGVDGRCHAVESPYRDAFAQE</sequence>
<name>A0ABP9QZE1_9GAMM</name>
<keyword evidence="2" id="KW-1003">Cell membrane</keyword>
<feature type="transmembrane region" description="Helical" evidence="6">
    <location>
        <begin position="486"/>
        <end position="504"/>
    </location>
</feature>
<dbReference type="NCBIfam" id="TIGR00361">
    <property type="entry name" value="ComEC_Rec2"/>
    <property type="match status" value="1"/>
</dbReference>
<accession>A0ABP9QZE1</accession>
<feature type="transmembrane region" description="Helical" evidence="6">
    <location>
        <begin position="12"/>
        <end position="40"/>
    </location>
</feature>
<feature type="transmembrane region" description="Helical" evidence="6">
    <location>
        <begin position="338"/>
        <end position="355"/>
    </location>
</feature>
<keyword evidence="4 6" id="KW-1133">Transmembrane helix</keyword>
<dbReference type="Proteomes" id="UP001500074">
    <property type="component" value="Unassembled WGS sequence"/>
</dbReference>
<dbReference type="PANTHER" id="PTHR30619:SF1">
    <property type="entry name" value="RECOMBINATION PROTEIN 2"/>
    <property type="match status" value="1"/>
</dbReference>
<dbReference type="Pfam" id="PF00753">
    <property type="entry name" value="Lactamase_B"/>
    <property type="match status" value="1"/>
</dbReference>
<dbReference type="InterPro" id="IPR025405">
    <property type="entry name" value="DUF4131"/>
</dbReference>
<dbReference type="SMART" id="SM00849">
    <property type="entry name" value="Lactamase_B"/>
    <property type="match status" value="1"/>
</dbReference>
<feature type="transmembrane region" description="Helical" evidence="6">
    <location>
        <begin position="47"/>
        <end position="64"/>
    </location>
</feature>
<protein>
    <submittedName>
        <fullName evidence="8">DNA internalization-related competence protein ComEC/Rec2</fullName>
    </submittedName>
</protein>
<evidence type="ECO:0000256" key="2">
    <source>
        <dbReference type="ARBA" id="ARBA00022475"/>
    </source>
</evidence>
<reference evidence="9" key="1">
    <citation type="journal article" date="2019" name="Int. J. Syst. Evol. Microbiol.">
        <title>The Global Catalogue of Microorganisms (GCM) 10K type strain sequencing project: providing services to taxonomists for standard genome sequencing and annotation.</title>
        <authorList>
            <consortium name="The Broad Institute Genomics Platform"/>
            <consortium name="The Broad Institute Genome Sequencing Center for Infectious Disease"/>
            <person name="Wu L."/>
            <person name="Ma J."/>
        </authorList>
    </citation>
    <scope>NUCLEOTIDE SEQUENCE [LARGE SCALE GENOMIC DNA]</scope>
    <source>
        <strain evidence="9">JCM 18472</strain>
    </source>
</reference>
<organism evidence="8 9">
    <name type="scientific">Modicisalibacter zincidurans</name>
    <dbReference type="NCBI Taxonomy" id="1178777"/>
    <lineage>
        <taxon>Bacteria</taxon>
        <taxon>Pseudomonadati</taxon>
        <taxon>Pseudomonadota</taxon>
        <taxon>Gammaproteobacteria</taxon>
        <taxon>Oceanospirillales</taxon>
        <taxon>Halomonadaceae</taxon>
        <taxon>Modicisalibacter</taxon>
    </lineage>
</organism>